<dbReference type="NCBIfam" id="TIGR00488">
    <property type="entry name" value="bis(5'-nucleosyl)-tetraphosphatase (symmetrical) YqeK"/>
    <property type="match status" value="1"/>
</dbReference>
<dbReference type="InterPro" id="IPR005249">
    <property type="entry name" value="YqeK"/>
</dbReference>
<dbReference type="GO" id="GO:0046872">
    <property type="term" value="F:metal ion binding"/>
    <property type="evidence" value="ECO:0007669"/>
    <property type="project" value="UniProtKB-KW"/>
</dbReference>
<evidence type="ECO:0000313" key="11">
    <source>
        <dbReference type="Proteomes" id="UP000317180"/>
    </source>
</evidence>
<dbReference type="GeneID" id="82810464"/>
<reference evidence="8 11" key="2">
    <citation type="submission" date="2019-06" db="EMBL/GenBank/DDBJ databases">
        <title>Whole genome shotgun sequence of Brevibacillus agri NBRC 15538.</title>
        <authorList>
            <person name="Hosoyama A."/>
            <person name="Uohara A."/>
            <person name="Ohji S."/>
            <person name="Ichikawa N."/>
        </authorList>
    </citation>
    <scope>NUCLEOTIDE SEQUENCE [LARGE SCALE GENOMIC DNA]</scope>
    <source>
        <strain evidence="8 11">NBRC 15538</strain>
    </source>
</reference>
<dbReference type="Pfam" id="PF01966">
    <property type="entry name" value="HD"/>
    <property type="match status" value="1"/>
</dbReference>
<dbReference type="SUPFAM" id="SSF109604">
    <property type="entry name" value="HD-domain/PDEase-like"/>
    <property type="match status" value="1"/>
</dbReference>
<evidence type="ECO:0000313" key="8">
    <source>
        <dbReference type="EMBL" id="GED25103.1"/>
    </source>
</evidence>
<keyword evidence="2" id="KW-0479">Metal-binding</keyword>
<reference evidence="9 10" key="1">
    <citation type="submission" date="2018-10" db="EMBL/GenBank/DDBJ databases">
        <title>Phylogenomics of Brevibacillus.</title>
        <authorList>
            <person name="Dunlap C."/>
        </authorList>
    </citation>
    <scope>NUCLEOTIDE SEQUENCE [LARGE SCALE GENOMIC DNA]</scope>
    <source>
        <strain evidence="9 10">NRRL NRS 1219</strain>
    </source>
</reference>
<dbReference type="OrthoDB" id="5295945at2"/>
<evidence type="ECO:0000256" key="1">
    <source>
        <dbReference type="ARBA" id="ARBA00012506"/>
    </source>
</evidence>
<dbReference type="AlphaFoldDB" id="A0A3M8AIM3"/>
<dbReference type="InterPro" id="IPR006674">
    <property type="entry name" value="HD_domain"/>
</dbReference>
<proteinExistence type="predicted"/>
<dbReference type="CDD" id="cd00077">
    <property type="entry name" value="HDc"/>
    <property type="match status" value="1"/>
</dbReference>
<evidence type="ECO:0000313" key="9">
    <source>
        <dbReference type="EMBL" id="RNB50993.1"/>
    </source>
</evidence>
<sequence>MTLLAAWTKEWERTDSLARDICSLFRLHGCTETARHSVLVAQEAERLAIRFGVDRQAAVTAGLLHDSSAIFPNSQRIEVARLAGVDVLPEEEQFPMIVHQKLSVVIARELFAVSDADILSAIGCHTTLKAGAKPLDLVLFVADKIKWDQPGTPPYLQPLLAALDDSLECAALVYLAYLWERRDKLRVVHPWLRDAYLELSERAAKPKMPPD</sequence>
<evidence type="ECO:0000259" key="7">
    <source>
        <dbReference type="Pfam" id="PF01966"/>
    </source>
</evidence>
<gene>
    <name evidence="8" type="ORF">BAG01nite_12050</name>
    <name evidence="9" type="ORF">EB820_20890</name>
</gene>
<evidence type="ECO:0000256" key="4">
    <source>
        <dbReference type="ARBA" id="ARBA00022801"/>
    </source>
</evidence>
<dbReference type="PANTHER" id="PTHR35795">
    <property type="entry name" value="SLR1885 PROTEIN"/>
    <property type="match status" value="1"/>
</dbReference>
<dbReference type="RefSeq" id="WP_005831627.1">
    <property type="nucleotide sequence ID" value="NZ_BJOD01000010.1"/>
</dbReference>
<evidence type="ECO:0000313" key="10">
    <source>
        <dbReference type="Proteomes" id="UP000276178"/>
    </source>
</evidence>
<dbReference type="PANTHER" id="PTHR35795:SF1">
    <property type="entry name" value="BIS(5'-NUCLEOSYL)-TETRAPHOSPHATASE, SYMMETRICAL"/>
    <property type="match status" value="1"/>
</dbReference>
<dbReference type="EMBL" id="RHHN01000066">
    <property type="protein sequence ID" value="RNB50993.1"/>
    <property type="molecule type" value="Genomic_DNA"/>
</dbReference>
<keyword evidence="11" id="KW-1185">Reference proteome</keyword>
<dbReference type="InterPro" id="IPR051094">
    <property type="entry name" value="Diverse_Catalytic_Enzymes"/>
</dbReference>
<dbReference type="Proteomes" id="UP000276178">
    <property type="component" value="Unassembled WGS sequence"/>
</dbReference>
<name>A0A3M8AIM3_9BACL</name>
<protein>
    <recommendedName>
        <fullName evidence="1">bis(5'-nucleosyl)-tetraphosphatase (symmetrical)</fullName>
        <ecNumber evidence="1">3.6.1.41</ecNumber>
    </recommendedName>
</protein>
<keyword evidence="4" id="KW-0378">Hydrolase</keyword>
<dbReference type="GO" id="GO:0000166">
    <property type="term" value="F:nucleotide binding"/>
    <property type="evidence" value="ECO:0007669"/>
    <property type="project" value="UniProtKB-KW"/>
</dbReference>
<keyword evidence="5" id="KW-0408">Iron</keyword>
<evidence type="ECO:0000256" key="6">
    <source>
        <dbReference type="ARBA" id="ARBA00049417"/>
    </source>
</evidence>
<evidence type="ECO:0000256" key="3">
    <source>
        <dbReference type="ARBA" id="ARBA00022741"/>
    </source>
</evidence>
<organism evidence="9 10">
    <name type="scientific">Brevibacillus agri</name>
    <dbReference type="NCBI Taxonomy" id="51101"/>
    <lineage>
        <taxon>Bacteria</taxon>
        <taxon>Bacillati</taxon>
        <taxon>Bacillota</taxon>
        <taxon>Bacilli</taxon>
        <taxon>Bacillales</taxon>
        <taxon>Paenibacillaceae</taxon>
        <taxon>Brevibacillus</taxon>
    </lineage>
</organism>
<comment type="catalytic activity">
    <reaction evidence="6">
        <text>P(1),P(4)-bis(5'-adenosyl) tetraphosphate + H2O = 2 ADP + 2 H(+)</text>
        <dbReference type="Rhea" id="RHEA:24252"/>
        <dbReference type="ChEBI" id="CHEBI:15377"/>
        <dbReference type="ChEBI" id="CHEBI:15378"/>
        <dbReference type="ChEBI" id="CHEBI:58141"/>
        <dbReference type="ChEBI" id="CHEBI:456216"/>
        <dbReference type="EC" id="3.6.1.41"/>
    </reaction>
</comment>
<dbReference type="GO" id="GO:0008803">
    <property type="term" value="F:bis(5'-nucleosyl)-tetraphosphatase (symmetrical) activity"/>
    <property type="evidence" value="ECO:0007669"/>
    <property type="project" value="UniProtKB-EC"/>
</dbReference>
<dbReference type="InterPro" id="IPR003607">
    <property type="entry name" value="HD/PDEase_dom"/>
</dbReference>
<dbReference type="Proteomes" id="UP000317180">
    <property type="component" value="Unassembled WGS sequence"/>
</dbReference>
<accession>A0A3M8AIM3</accession>
<feature type="domain" description="HD" evidence="7">
    <location>
        <begin position="34"/>
        <end position="145"/>
    </location>
</feature>
<keyword evidence="3" id="KW-0547">Nucleotide-binding</keyword>
<evidence type="ECO:0000256" key="2">
    <source>
        <dbReference type="ARBA" id="ARBA00022723"/>
    </source>
</evidence>
<dbReference type="EMBL" id="BJOD01000010">
    <property type="protein sequence ID" value="GED25103.1"/>
    <property type="molecule type" value="Genomic_DNA"/>
</dbReference>
<dbReference type="Gene3D" id="1.10.3210.10">
    <property type="entry name" value="Hypothetical protein af1432"/>
    <property type="match status" value="1"/>
</dbReference>
<dbReference type="EC" id="3.6.1.41" evidence="1"/>
<evidence type="ECO:0000256" key="5">
    <source>
        <dbReference type="ARBA" id="ARBA00023004"/>
    </source>
</evidence>
<comment type="caution">
    <text evidence="9">The sequence shown here is derived from an EMBL/GenBank/DDBJ whole genome shotgun (WGS) entry which is preliminary data.</text>
</comment>